<proteinExistence type="predicted"/>
<evidence type="ECO:0000256" key="1">
    <source>
        <dbReference type="SAM" id="Coils"/>
    </source>
</evidence>
<feature type="compositionally biased region" description="Basic and acidic residues" evidence="2">
    <location>
        <begin position="465"/>
        <end position="476"/>
    </location>
</feature>
<feature type="coiled-coil region" evidence="1">
    <location>
        <begin position="212"/>
        <end position="246"/>
    </location>
</feature>
<sequence>MMSSSFKSENAYSVDVDELLELGILCQELRKENDILRESLLLEQSKNGEVIKRLESELKELHDAHSEDMMHIGSLESELRTCSRKIGYLQDQLNLKNVEASYVAEHIHSLELKLVEAAKLHEKVTYLREELEKSDSERLALMEELELKKKELENSAFHIENLEVIISSLTLESQCEIESIRHELVACEAKYTEVKVSNENAAKETAGMADLIKLYKEQFKEAKQMITSLEKENITLQEKLANCEKTTVLFCHKVETHLDQLLKGQIRLPMLGFNQSMANLLENELTVEKEISTGEETLLPILSKLSIIDASDECLDDELEKMSHQIRESQLLIEQLREELRKEKARAKEDAEDLTQEMAEMRYQVMGMLEEECSRRACIEQASLHRIEELEAQVRKEEMRSQAAEICCREAEKLAEDRSKEVENLKNVLAGLQRDGGTQKAEACSSEDCLRVEKPSSPSEELAGDESKITSNKDNEDQAIVAWCKEDPEPLYDERETIFRDPVFREQGH</sequence>
<dbReference type="PANTHER" id="PTHR36390:SF1">
    <property type="entry name" value="MYOSIN HEAVY CHAIN-LIKE PROTEIN"/>
    <property type="match status" value="1"/>
</dbReference>
<dbReference type="Proteomes" id="UP000017836">
    <property type="component" value="Unassembled WGS sequence"/>
</dbReference>
<gene>
    <name evidence="3" type="ORF">AMTR_s00110p00093580</name>
</gene>
<feature type="coiled-coil region" evidence="1">
    <location>
        <begin position="131"/>
        <end position="162"/>
    </location>
</feature>
<keyword evidence="1" id="KW-0175">Coiled coil</keyword>
<keyword evidence="4" id="KW-1185">Reference proteome</keyword>
<dbReference type="OMA" id="MMNELIH"/>
<evidence type="ECO:0000256" key="2">
    <source>
        <dbReference type="SAM" id="MobiDB-lite"/>
    </source>
</evidence>
<dbReference type="STRING" id="13333.W1NXB4"/>
<name>W1NXB4_AMBTC</name>
<accession>W1NXB4</accession>
<dbReference type="eggNOG" id="ENOG502QSXR">
    <property type="taxonomic scope" value="Eukaryota"/>
</dbReference>
<evidence type="ECO:0000313" key="3">
    <source>
        <dbReference type="EMBL" id="ERM99930.1"/>
    </source>
</evidence>
<dbReference type="Gramene" id="ERM99930">
    <property type="protein sequence ID" value="ERM99930"/>
    <property type="gene ID" value="AMTR_s00110p00093580"/>
</dbReference>
<evidence type="ECO:0000313" key="4">
    <source>
        <dbReference type="Proteomes" id="UP000017836"/>
    </source>
</evidence>
<protein>
    <submittedName>
        <fullName evidence="3">Uncharacterized protein</fullName>
    </submittedName>
</protein>
<organism evidence="3 4">
    <name type="scientific">Amborella trichopoda</name>
    <dbReference type="NCBI Taxonomy" id="13333"/>
    <lineage>
        <taxon>Eukaryota</taxon>
        <taxon>Viridiplantae</taxon>
        <taxon>Streptophyta</taxon>
        <taxon>Embryophyta</taxon>
        <taxon>Tracheophyta</taxon>
        <taxon>Spermatophyta</taxon>
        <taxon>Magnoliopsida</taxon>
        <taxon>Amborellales</taxon>
        <taxon>Amborellaceae</taxon>
        <taxon>Amborella</taxon>
    </lineage>
</organism>
<dbReference type="PANTHER" id="PTHR36390">
    <property type="entry name" value="MYOSIN HEAVY CHAIN-LIKE PROTEIN"/>
    <property type="match status" value="1"/>
</dbReference>
<dbReference type="AlphaFoldDB" id="W1NXB4"/>
<feature type="region of interest" description="Disordered" evidence="2">
    <location>
        <begin position="446"/>
        <end position="477"/>
    </location>
</feature>
<feature type="coiled-coil region" evidence="1">
    <location>
        <begin position="319"/>
        <end position="435"/>
    </location>
</feature>
<dbReference type="EMBL" id="KI394965">
    <property type="protein sequence ID" value="ERM99930.1"/>
    <property type="molecule type" value="Genomic_DNA"/>
</dbReference>
<dbReference type="HOGENOM" id="CLU_035769_1_0_1"/>
<reference evidence="4" key="1">
    <citation type="journal article" date="2013" name="Science">
        <title>The Amborella genome and the evolution of flowering plants.</title>
        <authorList>
            <consortium name="Amborella Genome Project"/>
        </authorList>
    </citation>
    <scope>NUCLEOTIDE SEQUENCE [LARGE SCALE GENOMIC DNA]</scope>
</reference>